<keyword evidence="4" id="KW-1185">Reference proteome</keyword>
<organism evidence="3 4">
    <name type="scientific">Alicyclobacillus mengziensis</name>
    <dbReference type="NCBI Taxonomy" id="2931921"/>
    <lineage>
        <taxon>Bacteria</taxon>
        <taxon>Bacillati</taxon>
        <taxon>Bacillota</taxon>
        <taxon>Bacilli</taxon>
        <taxon>Bacillales</taxon>
        <taxon>Alicyclobacillaceae</taxon>
        <taxon>Alicyclobacillus</taxon>
    </lineage>
</organism>
<evidence type="ECO:0000256" key="2">
    <source>
        <dbReference type="ARBA" id="ARBA00022795"/>
    </source>
</evidence>
<name>A0A9X7W3K0_9BACL</name>
<dbReference type="Proteomes" id="UP000663505">
    <property type="component" value="Chromosome"/>
</dbReference>
<evidence type="ECO:0000313" key="3">
    <source>
        <dbReference type="EMBL" id="QSO49572.1"/>
    </source>
</evidence>
<accession>A0A9X7W3K0</accession>
<keyword evidence="3" id="KW-0282">Flagellum</keyword>
<dbReference type="EMBL" id="CP071182">
    <property type="protein sequence ID" value="QSO49572.1"/>
    <property type="molecule type" value="Genomic_DNA"/>
</dbReference>
<dbReference type="GO" id="GO:0044781">
    <property type="term" value="P:bacterial-type flagellum organization"/>
    <property type="evidence" value="ECO:0007669"/>
    <property type="project" value="UniProtKB-KW"/>
</dbReference>
<sequence>MSQVTGPGSTLSQNAFLKLMVMQMQYQNPLQPQSSSQFLSQLAQFTSLEQMTNVASTDTQNLFVSQLSVEQKLIGQKVTFQNPDQTTSTGTVTGIKIVKGTPQLMVNGTTVALTSLTQIGGA</sequence>
<protein>
    <submittedName>
        <fullName evidence="3">Flagellar hook capping protein</fullName>
    </submittedName>
</protein>
<reference evidence="3 4" key="1">
    <citation type="submission" date="2021-02" db="EMBL/GenBank/DDBJ databases">
        <title>Alicyclobacillus curvatus sp. nov. and Alicyclobacillus mengziensis sp. nov., two acidophilic bacteria isolated from acid mine drainage.</title>
        <authorList>
            <person name="Huang Y."/>
        </authorList>
    </citation>
    <scope>NUCLEOTIDE SEQUENCE [LARGE SCALE GENOMIC DNA]</scope>
    <source>
        <strain evidence="3 4">S30H14</strain>
    </source>
</reference>
<evidence type="ECO:0000313" key="4">
    <source>
        <dbReference type="Proteomes" id="UP000663505"/>
    </source>
</evidence>
<proteinExistence type="inferred from homology"/>
<keyword evidence="2" id="KW-1005">Bacterial flagellum biogenesis</keyword>
<dbReference type="AlphaFoldDB" id="A0A9X7W3K0"/>
<dbReference type="InterPro" id="IPR005648">
    <property type="entry name" value="FlgD"/>
</dbReference>
<keyword evidence="3" id="KW-0966">Cell projection</keyword>
<dbReference type="KEGG" id="afx:JZ786_12145"/>
<dbReference type="Pfam" id="PF03963">
    <property type="entry name" value="FlgD"/>
    <property type="match status" value="1"/>
</dbReference>
<gene>
    <name evidence="3" type="ORF">JZ786_12145</name>
</gene>
<comment type="similarity">
    <text evidence="1">Belongs to the FlgD family.</text>
</comment>
<dbReference type="RefSeq" id="WP_206658881.1">
    <property type="nucleotide sequence ID" value="NZ_CP071182.1"/>
</dbReference>
<keyword evidence="3" id="KW-0969">Cilium</keyword>
<evidence type="ECO:0000256" key="1">
    <source>
        <dbReference type="ARBA" id="ARBA00010577"/>
    </source>
</evidence>